<dbReference type="EMBL" id="KB320872">
    <property type="protein sequence ID" value="ELW61552.1"/>
    <property type="molecule type" value="Genomic_DNA"/>
</dbReference>
<dbReference type="Proteomes" id="UP000011518">
    <property type="component" value="Unassembled WGS sequence"/>
</dbReference>
<evidence type="ECO:0000313" key="1">
    <source>
        <dbReference type="EMBL" id="ELW61552.1"/>
    </source>
</evidence>
<reference evidence="2" key="2">
    <citation type="journal article" date="2013" name="Nat. Commun.">
        <title>Genome of the Chinese tree shrew.</title>
        <authorList>
            <person name="Fan Y."/>
            <person name="Huang Z.Y."/>
            <person name="Cao C.C."/>
            <person name="Chen C.S."/>
            <person name="Chen Y.X."/>
            <person name="Fan D.D."/>
            <person name="He J."/>
            <person name="Hou H.L."/>
            <person name="Hu L."/>
            <person name="Hu X.T."/>
            <person name="Jiang X.T."/>
            <person name="Lai R."/>
            <person name="Lang Y.S."/>
            <person name="Liang B."/>
            <person name="Liao S.G."/>
            <person name="Mu D."/>
            <person name="Ma Y.Y."/>
            <person name="Niu Y.Y."/>
            <person name="Sun X.Q."/>
            <person name="Xia J.Q."/>
            <person name="Xiao J."/>
            <person name="Xiong Z.Q."/>
            <person name="Xu L."/>
            <person name="Yang L."/>
            <person name="Zhang Y."/>
            <person name="Zhao W."/>
            <person name="Zhao X.D."/>
            <person name="Zheng Y.T."/>
            <person name="Zhou J.M."/>
            <person name="Zhu Y.B."/>
            <person name="Zhang G.J."/>
            <person name="Wang J."/>
            <person name="Yao Y.G."/>
        </authorList>
    </citation>
    <scope>NUCLEOTIDE SEQUENCE [LARGE SCALE GENOMIC DNA]</scope>
</reference>
<organism evidence="1 2">
    <name type="scientific">Tupaia chinensis</name>
    <name type="common">Chinese tree shrew</name>
    <name type="synonym">Tupaia belangeri chinensis</name>
    <dbReference type="NCBI Taxonomy" id="246437"/>
    <lineage>
        <taxon>Eukaryota</taxon>
        <taxon>Metazoa</taxon>
        <taxon>Chordata</taxon>
        <taxon>Craniata</taxon>
        <taxon>Vertebrata</taxon>
        <taxon>Euteleostomi</taxon>
        <taxon>Mammalia</taxon>
        <taxon>Eutheria</taxon>
        <taxon>Euarchontoglires</taxon>
        <taxon>Scandentia</taxon>
        <taxon>Tupaiidae</taxon>
        <taxon>Tupaia</taxon>
    </lineage>
</organism>
<accession>L9KKA3</accession>
<protein>
    <submittedName>
        <fullName evidence="1">Uncharacterized protein</fullName>
    </submittedName>
</protein>
<dbReference type="InParanoid" id="L9KKA3"/>
<dbReference type="AlphaFoldDB" id="L9KKA3"/>
<evidence type="ECO:0000313" key="2">
    <source>
        <dbReference type="Proteomes" id="UP000011518"/>
    </source>
</evidence>
<reference evidence="2" key="1">
    <citation type="submission" date="2012-07" db="EMBL/GenBank/DDBJ databases">
        <title>Genome of the Chinese tree shrew, a rising model animal genetically related to primates.</title>
        <authorList>
            <person name="Zhang G."/>
            <person name="Fan Y."/>
            <person name="Yao Y."/>
            <person name="Huang Z."/>
        </authorList>
    </citation>
    <scope>NUCLEOTIDE SEQUENCE [LARGE SCALE GENOMIC DNA]</scope>
</reference>
<gene>
    <name evidence="1" type="ORF">TREES_T100004326</name>
</gene>
<keyword evidence="2" id="KW-1185">Reference proteome</keyword>
<name>L9KKA3_TUPCH</name>
<sequence>MAMITWPVRTQLPCPEGFPKSPLILVWSLSTPAQNNIWLMQKDVGRVDGKAIFATTLHHVFVCTKTGSLQGLGPETQILASGMPTLGVACSSNTGNTGLPVVDTTIFVVPQRQRG</sequence>
<proteinExistence type="predicted"/>